<dbReference type="GO" id="GO:0007095">
    <property type="term" value="P:mitotic G2 DNA damage checkpoint signaling"/>
    <property type="evidence" value="ECO:0007669"/>
    <property type="project" value="InterPro"/>
</dbReference>
<dbReference type="InterPro" id="IPR036420">
    <property type="entry name" value="BRCT_dom_sf"/>
</dbReference>
<dbReference type="EMBL" id="CAJPEV010000278">
    <property type="protein sequence ID" value="CAG0883347.1"/>
    <property type="molecule type" value="Genomic_DNA"/>
</dbReference>
<dbReference type="AlphaFoldDB" id="A0A7R8ZZC3"/>
<dbReference type="GO" id="GO:0030870">
    <property type="term" value="C:Mre11 complex"/>
    <property type="evidence" value="ECO:0007669"/>
    <property type="project" value="InterPro"/>
</dbReference>
<sequence length="888" mass="98585">MWCPHLWVLLTGSTGVIHFLSHDMTFIIPGPDGLVLYGKDCSFRFPFQTGSTQPLVAEVLVYTWLFYYFCMLTMQRFIMPTLEEGSLLGFLDVFMTSQSTTSSSEGCRLAVKDLNSKVGTYIMKDSTQKWQKLASMKYFRLKPGTKLLFGNKIVFNICKLQLHVTHSALNAETARKLVGLVSELGGSVTNLWMNSITHLVLEKSTMTSKCLSCLVAGKPIVTVDYFFGILDAAKHGNALPDPEHYLPFPFDGLVLAPEATTLLKVNLRRRTLFLGKEFYFISSDQLANYAKIIEAAGGHSSLLTNGVVNPGGIVIHPRCMPSADEHVTVLRAVQGRLKESGERLIQDAEIGLAILLCSLEVVCNPRATSDQIQKVMEKLKAQSNANSHFIDGDIHEQSLENKLAIPPAKVVHKDMNHLKERLDSSFSLAGENEKVASLVQKKIDEISALQNEKSAKMVKVKHVEDSLDKGQCENETMAPVDLESQFKSKTAQPALRHSIAEPLLHAASLNALDACGSSKKKEKDQYPRRTDMSDLEDPFSFKHSIGSGKNINKRNRSGSSPTPPLHVEKRRRMDGVENLHFTFQVNESKENNGKSTRKRVSQDDVSGEAPKRNVSLHSRKQQVDREENLFSFIKSPPMSKSLGKERGGQDVFHFHVAQVEDVQKHTVQGDRPEQPKVLSTSWLSITDNIPVSWIYHVPKGRSQDDVSGEAPKRNVSLHSRKQQVDREENLFSFIKSPPMSKSLVKERGGQDVFHFHVAQVEDVQKHTVQGDRPEQPKVLSTSWLSITDNIPSEVAVKTEPLEEGDRPDGALAAIDVEVVVVADLTPERSFTSSYSSSAPLSSDSGCSVNYKNFRKSQVAASVPHMMIGGDDLAVVPEYGRNGVDEELV</sequence>
<feature type="region of interest" description="Disordered" evidence="1">
    <location>
        <begin position="515"/>
        <end position="571"/>
    </location>
</feature>
<evidence type="ECO:0008006" key="6">
    <source>
        <dbReference type="Google" id="ProtNLM"/>
    </source>
</evidence>
<dbReference type="SUPFAM" id="SSF52113">
    <property type="entry name" value="BRCT domain"/>
    <property type="match status" value="1"/>
</dbReference>
<dbReference type="InterPro" id="IPR001357">
    <property type="entry name" value="BRCT_dom"/>
</dbReference>
<dbReference type="Gene3D" id="3.40.50.10190">
    <property type="entry name" value="BRCT domain"/>
    <property type="match status" value="1"/>
</dbReference>
<dbReference type="GO" id="GO:0003684">
    <property type="term" value="F:damaged DNA binding"/>
    <property type="evidence" value="ECO:0007669"/>
    <property type="project" value="TreeGrafter"/>
</dbReference>
<organism evidence="4">
    <name type="scientific">Darwinula stevensoni</name>
    <dbReference type="NCBI Taxonomy" id="69355"/>
    <lineage>
        <taxon>Eukaryota</taxon>
        <taxon>Metazoa</taxon>
        <taxon>Ecdysozoa</taxon>
        <taxon>Arthropoda</taxon>
        <taxon>Crustacea</taxon>
        <taxon>Oligostraca</taxon>
        <taxon>Ostracoda</taxon>
        <taxon>Podocopa</taxon>
        <taxon>Podocopida</taxon>
        <taxon>Darwinulocopina</taxon>
        <taxon>Darwinuloidea</taxon>
        <taxon>Darwinulidae</taxon>
        <taxon>Darwinula</taxon>
    </lineage>
</organism>
<dbReference type="CDD" id="cd17741">
    <property type="entry name" value="BRCT_nibrin"/>
    <property type="match status" value="1"/>
</dbReference>
<dbReference type="Pfam" id="PF16508">
    <property type="entry name" value="NIBRIN_BRCT_II"/>
    <property type="match status" value="1"/>
</dbReference>
<feature type="domain" description="Nibrin second BRCT" evidence="3">
    <location>
        <begin position="268"/>
        <end position="365"/>
    </location>
</feature>
<gene>
    <name evidence="4" type="ORF">DSTB1V02_LOCUS2478</name>
</gene>
<dbReference type="PANTHER" id="PTHR12162">
    <property type="entry name" value="NIBRIN-RELATED"/>
    <property type="match status" value="1"/>
</dbReference>
<dbReference type="Proteomes" id="UP000677054">
    <property type="component" value="Unassembled WGS sequence"/>
</dbReference>
<dbReference type="Gene3D" id="3.40.50.10980">
    <property type="entry name" value="Nibrin, BRCT2 domain"/>
    <property type="match status" value="1"/>
</dbReference>
<reference evidence="4" key="1">
    <citation type="submission" date="2020-11" db="EMBL/GenBank/DDBJ databases">
        <authorList>
            <person name="Tran Van P."/>
        </authorList>
    </citation>
    <scope>NUCLEOTIDE SEQUENCE</scope>
</reference>
<evidence type="ECO:0000313" key="4">
    <source>
        <dbReference type="EMBL" id="CAD7242513.1"/>
    </source>
</evidence>
<protein>
    <recommendedName>
        <fullName evidence="6">Nibrin</fullName>
    </recommendedName>
</protein>
<feature type="region of interest" description="Disordered" evidence="1">
    <location>
        <begin position="701"/>
        <end position="721"/>
    </location>
</feature>
<keyword evidence="5" id="KW-1185">Reference proteome</keyword>
<dbReference type="Pfam" id="PF00533">
    <property type="entry name" value="BRCT"/>
    <property type="match status" value="1"/>
</dbReference>
<dbReference type="InterPro" id="IPR032429">
    <property type="entry name" value="Nibrin_BRCT2"/>
</dbReference>
<evidence type="ECO:0000259" key="2">
    <source>
        <dbReference type="Pfam" id="PF00533"/>
    </source>
</evidence>
<dbReference type="OrthoDB" id="552194at2759"/>
<evidence type="ECO:0000259" key="3">
    <source>
        <dbReference type="Pfam" id="PF16508"/>
    </source>
</evidence>
<name>A0A7R8ZZC3_9CRUS</name>
<dbReference type="GO" id="GO:0000724">
    <property type="term" value="P:double-strand break repair via homologous recombination"/>
    <property type="evidence" value="ECO:0007669"/>
    <property type="project" value="TreeGrafter"/>
</dbReference>
<feature type="region of interest" description="Disordered" evidence="1">
    <location>
        <begin position="585"/>
        <end position="621"/>
    </location>
</feature>
<accession>A0A7R8ZZC3</accession>
<proteinExistence type="predicted"/>
<feature type="compositionally biased region" description="Basic and acidic residues" evidence="1">
    <location>
        <begin position="519"/>
        <end position="532"/>
    </location>
</feature>
<evidence type="ECO:0000313" key="5">
    <source>
        <dbReference type="Proteomes" id="UP000677054"/>
    </source>
</evidence>
<dbReference type="InterPro" id="IPR043014">
    <property type="entry name" value="Nibrin_BRCT2_sf"/>
</dbReference>
<dbReference type="PANTHER" id="PTHR12162:SF0">
    <property type="entry name" value="NIBRIN"/>
    <property type="match status" value="1"/>
</dbReference>
<dbReference type="EMBL" id="LR899795">
    <property type="protein sequence ID" value="CAD7242513.1"/>
    <property type="molecule type" value="Genomic_DNA"/>
</dbReference>
<dbReference type="InterPro" id="IPR040227">
    <property type="entry name" value="Nibrin-rel"/>
</dbReference>
<feature type="domain" description="BRCT" evidence="2">
    <location>
        <begin position="170"/>
        <end position="227"/>
    </location>
</feature>
<evidence type="ECO:0000256" key="1">
    <source>
        <dbReference type="SAM" id="MobiDB-lite"/>
    </source>
</evidence>